<dbReference type="Gene3D" id="3.40.50.11540">
    <property type="entry name" value="NADH-ubiquinone oxidoreductase 51kDa subunit"/>
    <property type="match status" value="1"/>
</dbReference>
<dbReference type="GO" id="GO:0051539">
    <property type="term" value="F:4 iron, 4 sulfur cluster binding"/>
    <property type="evidence" value="ECO:0007669"/>
    <property type="project" value="UniProtKB-KW"/>
</dbReference>
<dbReference type="InterPro" id="IPR019554">
    <property type="entry name" value="Soluble_ligand-bd"/>
</dbReference>
<evidence type="ECO:0000256" key="5">
    <source>
        <dbReference type="ARBA" id="ARBA00022982"/>
    </source>
</evidence>
<evidence type="ECO:0000313" key="11">
    <source>
        <dbReference type="Proteomes" id="UP000284277"/>
    </source>
</evidence>
<organism evidence="10 11">
    <name type="scientific">Lacrimispora algidixylanolytica</name>
    <dbReference type="NCBI Taxonomy" id="94868"/>
    <lineage>
        <taxon>Bacteria</taxon>
        <taxon>Bacillati</taxon>
        <taxon>Bacillota</taxon>
        <taxon>Clostridia</taxon>
        <taxon>Lachnospirales</taxon>
        <taxon>Lachnospiraceae</taxon>
        <taxon>Lacrimispora</taxon>
    </lineage>
</organism>
<evidence type="ECO:0000256" key="7">
    <source>
        <dbReference type="ARBA" id="ARBA00023014"/>
    </source>
</evidence>
<dbReference type="GO" id="GO:0005886">
    <property type="term" value="C:plasma membrane"/>
    <property type="evidence" value="ECO:0007669"/>
    <property type="project" value="UniProtKB-SubCell"/>
</dbReference>
<dbReference type="GO" id="GO:0022900">
    <property type="term" value="P:electron transport chain"/>
    <property type="evidence" value="ECO:0007669"/>
    <property type="project" value="UniProtKB-UniRule"/>
</dbReference>
<evidence type="ECO:0000256" key="4">
    <source>
        <dbReference type="ARBA" id="ARBA00022737"/>
    </source>
</evidence>
<dbReference type="Proteomes" id="UP000284277">
    <property type="component" value="Unassembled WGS sequence"/>
</dbReference>
<dbReference type="SUPFAM" id="SSF46548">
    <property type="entry name" value="alpha-helical ferredoxin"/>
    <property type="match status" value="1"/>
</dbReference>
<keyword evidence="4 8" id="KW-0677">Repeat</keyword>
<dbReference type="AlphaFoldDB" id="A0A419SVZ6"/>
<dbReference type="SUPFAM" id="SSF142019">
    <property type="entry name" value="Nqo1 FMN-binding domain-like"/>
    <property type="match status" value="1"/>
</dbReference>
<feature type="binding site" evidence="8">
    <location>
        <position position="373"/>
    </location>
    <ligand>
        <name>[4Fe-4S] cluster</name>
        <dbReference type="ChEBI" id="CHEBI:49883"/>
        <label>1</label>
    </ligand>
</feature>
<comment type="subcellular location">
    <subcellularLocation>
        <location evidence="8">Cell membrane</location>
        <topology evidence="8">Peripheral membrane protein</topology>
    </subcellularLocation>
</comment>
<evidence type="ECO:0000256" key="2">
    <source>
        <dbReference type="ARBA" id="ARBA00022485"/>
    </source>
</evidence>
<keyword evidence="8" id="KW-0472">Membrane</keyword>
<feature type="binding site" evidence="8">
    <location>
        <position position="370"/>
    </location>
    <ligand>
        <name>[4Fe-4S] cluster</name>
        <dbReference type="ChEBI" id="CHEBI:49883"/>
        <label>1</label>
    </ligand>
</feature>
<feature type="domain" description="4Fe-4S ferredoxin-type" evidence="9">
    <location>
        <begin position="357"/>
        <end position="387"/>
    </location>
</feature>
<evidence type="ECO:0000313" key="10">
    <source>
        <dbReference type="EMBL" id="RKD29413.1"/>
    </source>
</evidence>
<keyword evidence="8" id="KW-1003">Cell membrane</keyword>
<proteinExistence type="inferred from homology"/>
<dbReference type="InterPro" id="IPR010208">
    <property type="entry name" value="Ion_transpt_RnfC/RsxC"/>
</dbReference>
<feature type="domain" description="4Fe-4S ferredoxin-type" evidence="9">
    <location>
        <begin position="397"/>
        <end position="426"/>
    </location>
</feature>
<dbReference type="InterPro" id="IPR017896">
    <property type="entry name" value="4Fe4S_Fe-S-bd"/>
</dbReference>
<dbReference type="Pfam" id="PF01512">
    <property type="entry name" value="Complex1_51K"/>
    <property type="match status" value="1"/>
</dbReference>
<dbReference type="RefSeq" id="WP_120198246.1">
    <property type="nucleotide sequence ID" value="NZ_MCIA01000032.1"/>
</dbReference>
<evidence type="ECO:0000256" key="1">
    <source>
        <dbReference type="ARBA" id="ARBA00022448"/>
    </source>
</evidence>
<feature type="binding site" evidence="8">
    <location>
        <position position="409"/>
    </location>
    <ligand>
        <name>[4Fe-4S] cluster</name>
        <dbReference type="ChEBI" id="CHEBI:49883"/>
        <label>2</label>
    </ligand>
</feature>
<evidence type="ECO:0000256" key="6">
    <source>
        <dbReference type="ARBA" id="ARBA00023004"/>
    </source>
</evidence>
<keyword evidence="8" id="KW-1278">Translocase</keyword>
<keyword evidence="7 8" id="KW-0411">Iron-sulfur</keyword>
<dbReference type="Gene3D" id="3.30.70.20">
    <property type="match status" value="1"/>
</dbReference>
<feature type="binding site" evidence="8">
    <location>
        <position position="367"/>
    </location>
    <ligand>
        <name>[4Fe-4S] cluster</name>
        <dbReference type="ChEBI" id="CHEBI:49883"/>
        <label>1</label>
    </ligand>
</feature>
<dbReference type="InterPro" id="IPR017900">
    <property type="entry name" value="4Fe4S_Fe_S_CS"/>
</dbReference>
<dbReference type="PANTHER" id="PTHR43034">
    <property type="entry name" value="ION-TRANSLOCATING OXIDOREDUCTASE COMPLEX SUBUNIT C"/>
    <property type="match status" value="1"/>
</dbReference>
<dbReference type="PANTHER" id="PTHR43034:SF2">
    <property type="entry name" value="ION-TRANSLOCATING OXIDOREDUCTASE COMPLEX SUBUNIT C"/>
    <property type="match status" value="1"/>
</dbReference>
<dbReference type="PROSITE" id="PS00198">
    <property type="entry name" value="4FE4S_FER_1"/>
    <property type="match status" value="2"/>
</dbReference>
<protein>
    <recommendedName>
        <fullName evidence="8">Ion-translocating oxidoreductase complex subunit C</fullName>
        <ecNumber evidence="8">7.-.-.-</ecNumber>
    </recommendedName>
    <alternativeName>
        <fullName evidence="8">Rnf electron transport complex subunit C</fullName>
    </alternativeName>
</protein>
<comment type="similarity">
    <text evidence="8">Belongs to the 4Fe4S bacterial-type ferredoxin family. RnfC subfamily.</text>
</comment>
<comment type="caution">
    <text evidence="10">The sequence shown here is derived from an EMBL/GenBank/DDBJ whole genome shotgun (WGS) entry which is preliminary data.</text>
</comment>
<dbReference type="InterPro" id="IPR026902">
    <property type="entry name" value="RnfC_N"/>
</dbReference>
<dbReference type="GO" id="GO:0009055">
    <property type="term" value="F:electron transfer activity"/>
    <property type="evidence" value="ECO:0007669"/>
    <property type="project" value="InterPro"/>
</dbReference>
<keyword evidence="3 8" id="KW-0479">Metal-binding</keyword>
<dbReference type="EC" id="7.-.-.-" evidence="8"/>
<evidence type="ECO:0000256" key="3">
    <source>
        <dbReference type="ARBA" id="ARBA00022723"/>
    </source>
</evidence>
<keyword evidence="6 8" id="KW-0408">Iron</keyword>
<dbReference type="InterPro" id="IPR011538">
    <property type="entry name" value="Nuo51_FMN-bd"/>
</dbReference>
<dbReference type="EMBL" id="MCIA01000032">
    <property type="protein sequence ID" value="RKD29413.1"/>
    <property type="molecule type" value="Genomic_DNA"/>
</dbReference>
<dbReference type="PROSITE" id="PS51379">
    <property type="entry name" value="4FE4S_FER_2"/>
    <property type="match status" value="2"/>
</dbReference>
<keyword evidence="11" id="KW-1185">Reference proteome</keyword>
<name>A0A419SVZ6_9FIRM</name>
<dbReference type="Pfam" id="PF10531">
    <property type="entry name" value="SLBB"/>
    <property type="match status" value="1"/>
</dbReference>
<dbReference type="NCBIfam" id="NF003454">
    <property type="entry name" value="PRK05035.1"/>
    <property type="match status" value="1"/>
</dbReference>
<dbReference type="GO" id="GO:0046872">
    <property type="term" value="F:metal ion binding"/>
    <property type="evidence" value="ECO:0007669"/>
    <property type="project" value="UniProtKB-KW"/>
</dbReference>
<comment type="cofactor">
    <cofactor evidence="8">
        <name>[4Fe-4S] cluster</name>
        <dbReference type="ChEBI" id="CHEBI:49883"/>
    </cofactor>
    <text evidence="8">Binds 2 [4Fe-4S] clusters per subunit.</text>
</comment>
<dbReference type="Pfam" id="PF12838">
    <property type="entry name" value="Fer4_7"/>
    <property type="match status" value="1"/>
</dbReference>
<comment type="subunit">
    <text evidence="8">The complex is composed of six subunits: RnfA, RnfB, RnfC, RnfD, RnfE and RnfG.</text>
</comment>
<feature type="binding site" evidence="8">
    <location>
        <position position="416"/>
    </location>
    <ligand>
        <name>[4Fe-4S] cluster</name>
        <dbReference type="ChEBI" id="CHEBI:49883"/>
        <label>1</label>
    </ligand>
</feature>
<dbReference type="NCBIfam" id="TIGR01945">
    <property type="entry name" value="rnfC"/>
    <property type="match status" value="1"/>
</dbReference>
<dbReference type="Pfam" id="PF13375">
    <property type="entry name" value="RnfC_N"/>
    <property type="match status" value="1"/>
</dbReference>
<accession>A0A419SVZ6</accession>
<dbReference type="HAMAP" id="MF_00461">
    <property type="entry name" value="RsxC_RnfC"/>
    <property type="match status" value="1"/>
</dbReference>
<keyword evidence="1 8" id="KW-0813">Transport</keyword>
<reference evidence="10 11" key="1">
    <citation type="submission" date="2016-08" db="EMBL/GenBank/DDBJ databases">
        <title>A new outlook on sporulation: Clostridium algidixylanolyticum.</title>
        <authorList>
            <person name="Poppleton D.I."/>
            <person name="Gribaldo S."/>
        </authorList>
    </citation>
    <scope>NUCLEOTIDE SEQUENCE [LARGE SCALE GENOMIC DNA]</scope>
    <source>
        <strain evidence="10 11">SPL73</strain>
    </source>
</reference>
<feature type="binding site" evidence="8">
    <location>
        <position position="412"/>
    </location>
    <ligand>
        <name>[4Fe-4S] cluster</name>
        <dbReference type="ChEBI" id="CHEBI:49883"/>
        <label>2</label>
    </ligand>
</feature>
<keyword evidence="2 8" id="KW-0004">4Fe-4S</keyword>
<evidence type="ECO:0000256" key="8">
    <source>
        <dbReference type="HAMAP-Rule" id="MF_00461"/>
    </source>
</evidence>
<feature type="binding site" evidence="8">
    <location>
        <position position="377"/>
    </location>
    <ligand>
        <name>[4Fe-4S] cluster</name>
        <dbReference type="ChEBI" id="CHEBI:49883"/>
        <label>2</label>
    </ligand>
</feature>
<evidence type="ECO:0000259" key="9">
    <source>
        <dbReference type="PROSITE" id="PS51379"/>
    </source>
</evidence>
<sequence length="446" mass="48519">MGLPTFKGGIHPYEGKELSENKPIVLLEPKGEMVFPLSQHIGAPAKTLVAVGDKVLIGQKIGEMDGAISACIISSVSGTVKGIEPRMTAGGFIVPSIIIENDGQEQTVESFGIKRDIETLTKEEIREIIKESGIVGLGGAGFPTCIKLSPREEAKIDTVIVNGSECEPYVTSDYRMMIEEPKKLIKGLQIILRLFENARGVIGIESNKPEAIKKLQELVKDEPRITIFPVKSKYPQGWEKTLIFSITGRRVGTNLLPAEVGCIVDNVDTVISIYEAVAESKPLIRRIITVTGDAIENPQNYNVRIGTSYELLVEASGGFKAEPVKLISGGPMMGRALADTNIPVTKISSALLCMADDEGTNDPVTSCIRCGRCVSVCPGRIVPQQMIIAAVHSDMDRYLKLNGTNCCECGSCSYICPARIPLTENFSMMNRKVYEVKKSGRRNQND</sequence>
<gene>
    <name evidence="8" type="primary">rnfC</name>
    <name evidence="10" type="ORF">BET01_08700</name>
</gene>
<dbReference type="OrthoDB" id="9767754at2"/>
<comment type="function">
    <text evidence="8">Part of a membrane-bound complex that couples electron transfer with translocation of ions across the membrane.</text>
</comment>
<dbReference type="InterPro" id="IPR037225">
    <property type="entry name" value="Nuo51_FMN-bd_sf"/>
</dbReference>
<feature type="binding site" evidence="8">
    <location>
        <position position="406"/>
    </location>
    <ligand>
        <name>[4Fe-4S] cluster</name>
        <dbReference type="ChEBI" id="CHEBI:49883"/>
        <label>2</label>
    </ligand>
</feature>
<keyword evidence="5 8" id="KW-0249">Electron transport</keyword>